<dbReference type="NCBIfam" id="NF005164">
    <property type="entry name" value="PRK06638.1-4"/>
    <property type="match status" value="1"/>
</dbReference>
<dbReference type="InterPro" id="IPR042106">
    <property type="entry name" value="Nuo/plastoQ_OxRdtase_6_NuoJ"/>
</dbReference>
<feature type="transmembrane region" description="Helical" evidence="2">
    <location>
        <begin position="53"/>
        <end position="73"/>
    </location>
</feature>
<dbReference type="EMBL" id="PP971517">
    <property type="protein sequence ID" value="XCI16363.1"/>
    <property type="molecule type" value="Genomic_DNA"/>
</dbReference>
<keyword evidence="2" id="KW-0520">NAD</keyword>
<keyword evidence="2" id="KW-0249">Electron transport</keyword>
<dbReference type="AlphaFoldDB" id="A0AAU8HQD0"/>
<keyword evidence="2 3" id="KW-0496">Mitochondrion</keyword>
<dbReference type="PANTHER" id="PTHR33269:SF17">
    <property type="entry name" value="NADH-UBIQUINONE OXIDOREDUCTASE CHAIN 6"/>
    <property type="match status" value="1"/>
</dbReference>
<keyword evidence="2" id="KW-1133">Transmembrane helix</keyword>
<evidence type="ECO:0000256" key="1">
    <source>
        <dbReference type="ARBA" id="ARBA00021095"/>
    </source>
</evidence>
<keyword evidence="2" id="KW-0830">Ubiquinone</keyword>
<comment type="function">
    <text evidence="2">Core subunit of the mitochondrial membrane respiratory chain NADH dehydrogenase (Complex I) which catalyzes electron transfer from NADH through the respiratory chain, using ubiquinone as an electron acceptor. Essential for the catalytic activity and assembly of complex I.</text>
</comment>
<dbReference type="EC" id="7.1.1.2" evidence="2"/>
<name>A0AAU8HQD0_9METZ</name>
<dbReference type="GO" id="GO:0031966">
    <property type="term" value="C:mitochondrial membrane"/>
    <property type="evidence" value="ECO:0007669"/>
    <property type="project" value="UniProtKB-SubCell"/>
</dbReference>
<keyword evidence="2" id="KW-1278">Translocase</keyword>
<keyword evidence="2" id="KW-0679">Respiratory chain</keyword>
<keyword evidence="2" id="KW-0472">Membrane</keyword>
<dbReference type="InterPro" id="IPR001457">
    <property type="entry name" value="NADH_UbQ/plastoQ_OxRdtase_su6"/>
</dbReference>
<reference evidence="3" key="1">
    <citation type="submission" date="2024-06" db="EMBL/GenBank/DDBJ databases">
        <title>Genomic investigations of benthic invertebrates from the Clarion-Clipperton fields of polymetallic nodules.</title>
        <authorList>
            <person name="Gastineau R."/>
            <person name="Dabek P."/>
            <person name="Mianowicz K."/>
            <person name="Otis C."/>
            <person name="Stoyanova V."/>
            <person name="Krawcewicz A."/>
            <person name="Abramowski T."/>
        </authorList>
    </citation>
    <scope>NUCLEOTIDE SEQUENCE</scope>
</reference>
<keyword evidence="2" id="KW-0812">Transmembrane</keyword>
<dbReference type="PANTHER" id="PTHR33269">
    <property type="entry name" value="NADH-UBIQUINONE OXIDOREDUCTASE CHAIN 6"/>
    <property type="match status" value="1"/>
</dbReference>
<dbReference type="Gene3D" id="1.20.120.1200">
    <property type="entry name" value="NADH-ubiquinone/plastoquinone oxidoreductase chain 6, subunit NuoJ"/>
    <property type="match status" value="1"/>
</dbReference>
<keyword evidence="2" id="KW-0813">Transport</keyword>
<protein>
    <recommendedName>
        <fullName evidence="1 2">NADH-ubiquinone oxidoreductase chain 6</fullName>
        <ecNumber evidence="2">7.1.1.2</ecNumber>
    </recommendedName>
</protein>
<dbReference type="GO" id="GO:0008137">
    <property type="term" value="F:NADH dehydrogenase (ubiquinone) activity"/>
    <property type="evidence" value="ECO:0007669"/>
    <property type="project" value="UniProtKB-UniRule"/>
</dbReference>
<feature type="transmembrane region" description="Helical" evidence="2">
    <location>
        <begin position="30"/>
        <end position="47"/>
    </location>
</feature>
<feature type="transmembrane region" description="Helical" evidence="2">
    <location>
        <begin position="94"/>
        <end position="114"/>
    </location>
</feature>
<feature type="transmembrane region" description="Helical" evidence="2">
    <location>
        <begin position="155"/>
        <end position="176"/>
    </location>
</feature>
<comment type="similarity">
    <text evidence="2">Belongs to the complex I subunit 6 family.</text>
</comment>
<sequence length="199" mass="22264">MLEGLFYLFALSIVLSGIMVISALNPVHSVLWLIVAFVSAAALFILLEVDFIALIFLIVYVGAIAILFLFVIMMLNLTDLERGGIGPKGDMSNYLPAGFIIGVVFLFEILIFHLRSVRSQMFIPQGTDLDYSVQSFNIGPITNIEVLGRVLYTNYYYLFILASFILLVAMIGAIVLTHDTGTEIKRQDIFIQTSRQLWV</sequence>
<feature type="transmembrane region" description="Helical" evidence="2">
    <location>
        <begin position="6"/>
        <end position="23"/>
    </location>
</feature>
<accession>A0AAU8HQD0</accession>
<organism evidence="3">
    <name type="scientific">Demospongiae sp</name>
    <dbReference type="NCBI Taxonomy" id="2813625"/>
    <lineage>
        <taxon>Eukaryota</taxon>
        <taxon>Metazoa</taxon>
        <taxon>Porifera</taxon>
        <taxon>Demospongiae</taxon>
    </lineage>
</organism>
<gene>
    <name evidence="3" type="primary">ND6</name>
</gene>
<dbReference type="Pfam" id="PF00499">
    <property type="entry name" value="Oxidored_q3"/>
    <property type="match status" value="1"/>
</dbReference>
<geneLocation type="mitochondrion" evidence="3"/>
<evidence type="ECO:0000256" key="2">
    <source>
        <dbReference type="RuleBase" id="RU004430"/>
    </source>
</evidence>
<proteinExistence type="inferred from homology"/>
<comment type="subcellular location">
    <subcellularLocation>
        <location evidence="2">Mitochondrion membrane</location>
        <topology evidence="2">Multi-pass membrane protein</topology>
    </subcellularLocation>
</comment>
<comment type="catalytic activity">
    <reaction evidence="2">
        <text>a ubiquinone + NADH + 5 H(+)(in) = a ubiquinol + NAD(+) + 4 H(+)(out)</text>
        <dbReference type="Rhea" id="RHEA:29091"/>
        <dbReference type="Rhea" id="RHEA-COMP:9565"/>
        <dbReference type="Rhea" id="RHEA-COMP:9566"/>
        <dbReference type="ChEBI" id="CHEBI:15378"/>
        <dbReference type="ChEBI" id="CHEBI:16389"/>
        <dbReference type="ChEBI" id="CHEBI:17976"/>
        <dbReference type="ChEBI" id="CHEBI:57540"/>
        <dbReference type="ChEBI" id="CHEBI:57945"/>
        <dbReference type="EC" id="7.1.1.2"/>
    </reaction>
</comment>
<evidence type="ECO:0000313" key="3">
    <source>
        <dbReference type="EMBL" id="XCI16363.1"/>
    </source>
</evidence>